<dbReference type="EMBL" id="RXIC02000023">
    <property type="protein sequence ID" value="KAB1214820.1"/>
    <property type="molecule type" value="Genomic_DNA"/>
</dbReference>
<dbReference type="GO" id="GO:0000160">
    <property type="term" value="P:phosphorelay signal transduction system"/>
    <property type="evidence" value="ECO:0007669"/>
    <property type="project" value="UniProtKB-UniRule"/>
</dbReference>
<dbReference type="Gene3D" id="1.20.120.160">
    <property type="entry name" value="HPT domain"/>
    <property type="match status" value="1"/>
</dbReference>
<dbReference type="OrthoDB" id="1673781at2759"/>
<comment type="caution">
    <text evidence="3">The sequence shown here is derived from an EMBL/GenBank/DDBJ whole genome shotgun (WGS) entry which is preliminary data.</text>
</comment>
<comment type="domain">
    <text evidence="2">Histidine-containing phosphotransfer domain (HPt) contains an active histidine that mediates the phosphotransfer.</text>
</comment>
<evidence type="ECO:0000313" key="3">
    <source>
        <dbReference type="EMBL" id="KAB1214820.1"/>
    </source>
</evidence>
<reference evidence="3 4" key="1">
    <citation type="journal article" date="2019" name="Plant Biotechnol. J.">
        <title>The red bayberry genome and genetic basis of sex determination.</title>
        <authorList>
            <person name="Jia H.M."/>
            <person name="Jia H.J."/>
            <person name="Cai Q.L."/>
            <person name="Wang Y."/>
            <person name="Zhao H.B."/>
            <person name="Yang W.F."/>
            <person name="Wang G.Y."/>
            <person name="Li Y.H."/>
            <person name="Zhan D.L."/>
            <person name="Shen Y.T."/>
            <person name="Niu Q.F."/>
            <person name="Chang L."/>
            <person name="Qiu J."/>
            <person name="Zhao L."/>
            <person name="Xie H.B."/>
            <person name="Fu W.Y."/>
            <person name="Jin J."/>
            <person name="Li X.W."/>
            <person name="Jiao Y."/>
            <person name="Zhou C.C."/>
            <person name="Tu T."/>
            <person name="Chai C.Y."/>
            <person name="Gao J.L."/>
            <person name="Fan L.J."/>
            <person name="van de Weg E."/>
            <person name="Wang J.Y."/>
            <person name="Gao Z.S."/>
        </authorList>
    </citation>
    <scope>NUCLEOTIDE SEQUENCE [LARGE SCALE GENOMIC DNA]</scope>
    <source>
        <tissue evidence="3">Leaves</tissue>
    </source>
</reference>
<proteinExistence type="predicted"/>
<dbReference type="SUPFAM" id="SSF47226">
    <property type="entry name" value="Histidine-containing phosphotransfer domain, HPT domain"/>
    <property type="match status" value="1"/>
</dbReference>
<dbReference type="GO" id="GO:0043424">
    <property type="term" value="F:protein histidine kinase binding"/>
    <property type="evidence" value="ECO:0007669"/>
    <property type="project" value="UniProtKB-UniRule"/>
</dbReference>
<dbReference type="PANTHER" id="PTHR28242">
    <property type="entry name" value="PHOSPHORELAY INTERMEDIATE PROTEIN YPD1"/>
    <property type="match status" value="1"/>
</dbReference>
<dbReference type="Proteomes" id="UP000516437">
    <property type="component" value="Chromosome 5"/>
</dbReference>
<evidence type="ECO:0000256" key="1">
    <source>
        <dbReference type="ARBA" id="ARBA00023012"/>
    </source>
</evidence>
<comment type="subcellular location">
    <subcellularLocation>
        <location evidence="2">Cytoplasm</location>
        <location evidence="2">Cytosol</location>
    </subcellularLocation>
    <subcellularLocation>
        <location evidence="2">Nucleus</location>
    </subcellularLocation>
</comment>
<keyword evidence="1 2" id="KW-0902">Two-component regulatory system</keyword>
<sequence length="169" mass="19156">MDIDALRQQIANMRQSLIDEEILDSQFIQLEQLQDYTENPNFVEEKITLYFDDSPAVIAKIEEGLDQGPPLDRAKLTATFNGSKAAVRGALLLLLFILSRYSNYLLCRCRAAVDKVKDEYNNLKSRLQAYFELLSRQPEAVESSNNQTAVEEPSGDDDALPLWAHSPFL</sequence>
<dbReference type="InterPro" id="IPR036641">
    <property type="entry name" value="HPT_dom_sf"/>
</dbReference>
<dbReference type="AlphaFoldDB" id="A0A6A1VW37"/>
<name>A0A6A1VW37_9ROSI</name>
<keyword evidence="2" id="KW-0932">Cytokinin signaling pathway</keyword>
<dbReference type="GO" id="GO:0009736">
    <property type="term" value="P:cytokinin-activated signaling pathway"/>
    <property type="evidence" value="ECO:0007669"/>
    <property type="project" value="UniProtKB-KW"/>
</dbReference>
<evidence type="ECO:0000256" key="2">
    <source>
        <dbReference type="RuleBase" id="RU369004"/>
    </source>
</evidence>
<keyword evidence="4" id="KW-1185">Reference proteome</keyword>
<accession>A0A6A1VW37</accession>
<dbReference type="PANTHER" id="PTHR28242:SF41">
    <property type="entry name" value="HISTIDINE CONTAINING PHOSPHOTRANSFER PROTEIN"/>
    <property type="match status" value="1"/>
</dbReference>
<dbReference type="InterPro" id="IPR045871">
    <property type="entry name" value="AHP1-5/YPD1"/>
</dbReference>
<dbReference type="GO" id="GO:0005634">
    <property type="term" value="C:nucleus"/>
    <property type="evidence" value="ECO:0007669"/>
    <property type="project" value="UniProtKB-SubCell"/>
</dbReference>
<gene>
    <name evidence="3" type="ORF">CJ030_MR5G018790</name>
</gene>
<dbReference type="GO" id="GO:0009927">
    <property type="term" value="F:histidine phosphotransfer kinase activity"/>
    <property type="evidence" value="ECO:0007669"/>
    <property type="project" value="UniProtKB-UniRule"/>
</dbReference>
<organism evidence="3 4">
    <name type="scientific">Morella rubra</name>
    <name type="common">Chinese bayberry</name>
    <dbReference type="NCBI Taxonomy" id="262757"/>
    <lineage>
        <taxon>Eukaryota</taxon>
        <taxon>Viridiplantae</taxon>
        <taxon>Streptophyta</taxon>
        <taxon>Embryophyta</taxon>
        <taxon>Tracheophyta</taxon>
        <taxon>Spermatophyta</taxon>
        <taxon>Magnoliopsida</taxon>
        <taxon>eudicotyledons</taxon>
        <taxon>Gunneridae</taxon>
        <taxon>Pentapetalae</taxon>
        <taxon>rosids</taxon>
        <taxon>fabids</taxon>
        <taxon>Fagales</taxon>
        <taxon>Myricaceae</taxon>
        <taxon>Morella</taxon>
    </lineage>
</organism>
<protein>
    <recommendedName>
        <fullName evidence="2">Histidine-containing phosphotransfer protein</fullName>
    </recommendedName>
</protein>
<dbReference type="GO" id="GO:0005829">
    <property type="term" value="C:cytosol"/>
    <property type="evidence" value="ECO:0007669"/>
    <property type="project" value="UniProtKB-SubCell"/>
</dbReference>
<comment type="function">
    <text evidence="2">Functions as a two-component phosphorelay mediators between cytokinin sensor histidine kinases and response regulators (B-type ARRs). Plays an important role in propagating cytokinin signal transduction.</text>
</comment>
<evidence type="ECO:0000313" key="4">
    <source>
        <dbReference type="Proteomes" id="UP000516437"/>
    </source>
</evidence>